<sequence length="1215" mass="128721">MNNPRVVRFTANDQAGNPQAFTVSNEIIDHIEAARTFGREDLADPSAHGRYQRRVIALPDHRSGALAPMMLTIGNQNGLYLVRNDKAADSGWRLTDLAAPIASAVGGTPQVRAVGAGWTDDDRITVAIAVDAGPDQTRSRVFVAYNLSSAAGDWSRVAWTDCGTREDARIEGIRVLDEGDGTWTVALAGSAGPNEAIYLMRGDRTPSFAGALVFNPAVTLEEVLDFEIGVHPTYGGGLHVLGIGSGSRVLTFRPFPEYDNAGKPVTIPPIVGLPCPAGANVLETGLTTEDGANLYIGGQGLHLITGAELDNAEAAETIQIAEAAAAANVRDLVAGEAADGSVSVWALLQNGDLNVVRRAGAADEWGPSLRLRSGVQAMAPIPGDRHSSASLLIVYADAHAGHVWLDGAANAWQEAPVNVADPDQVMKVACYGTTLRLLDDAGIPRRGVNVSVTASVLSSVSLNGNAVLIGPDQAVAAVTDMNGGVNVYNRVRSLTPAVYRFTIDGLDGHVDVNPASGVFDRFRSMTADELRGAVVSTPNGDVPLLPDSFRTGADRAQVDAVAASLNQAAKLAMSADGSAPDVRAVPANAPFSSALRPDALPDSYRWGIQADGNGVRLVHDDIISKLVGAAESAERFFVNLGHSIADFFEGIGEKAKEAVTFVLHKAEGAFRFICAIGDNIKKFVLTTLEEAGAFFKWLWTQVKTGIEKLWDYLKFLFQWEDIVLVRNAMVEATDAALTSVRQSVGSLKTHVSDGFGSAIAQIEQWRTNGGGAPVPAQPRRPGPGQSVIDELRRAASPIRKVMDDVQGNSIVGWVTQRIGRLMDDIVHVEGPSVMKEAIDAADRFAEGLLGDEINDLMATWDKLQADLGSVFGGKVPSPGDVNFQTIKDAIVTVGADLLEGLLTGLRDFVLRTIDLMQDLIGVARDALFAKIRFPFIEKLAELVAPGTHLDTSFRMIDGMMLLCAIPATIAYKLIAGEAPFKKGSVIAFPFGDVTVQSDVDELRKFSWVGGLTASFVKLIIAGYQAYVQGSIAASSGKSEPTEAWKLWLGAGFGAVGVVAEKFGMHVDKGEEVSAMEWTMLALSGLMASKTVALLLAENKPGADSKTLRKVNSGIELAGNVIHFIFRTAVFGKVIDDTNKSGSGNASNENLSESLAWMQSLFDHAGNALLAAANLDDDEETKALLLGGGGAGKGLSFVLNMVRVPVAMNTGLMMTN</sequence>
<evidence type="ECO:0000313" key="2">
    <source>
        <dbReference type="Proteomes" id="UP000670947"/>
    </source>
</evidence>
<proteinExistence type="predicted"/>
<reference evidence="1 2" key="1">
    <citation type="submission" date="2021-03" db="EMBL/GenBank/DDBJ databases">
        <title>Paenibacillus artemisicola MWE-103 whole genome sequence.</title>
        <authorList>
            <person name="Ham Y.J."/>
        </authorList>
    </citation>
    <scope>NUCLEOTIDE SEQUENCE [LARGE SCALE GENOMIC DNA]</scope>
    <source>
        <strain evidence="1 2">MWE-103</strain>
    </source>
</reference>
<dbReference type="RefSeq" id="WP_208846578.1">
    <property type="nucleotide sequence ID" value="NZ_JAGGDJ010000002.1"/>
</dbReference>
<gene>
    <name evidence="1" type="ORF">I8J29_05090</name>
</gene>
<keyword evidence="2" id="KW-1185">Reference proteome</keyword>
<evidence type="ECO:0000313" key="1">
    <source>
        <dbReference type="EMBL" id="MBO7743559.1"/>
    </source>
</evidence>
<dbReference type="EMBL" id="JAGGDJ010000002">
    <property type="protein sequence ID" value="MBO7743559.1"/>
    <property type="molecule type" value="Genomic_DNA"/>
</dbReference>
<dbReference type="Proteomes" id="UP000670947">
    <property type="component" value="Unassembled WGS sequence"/>
</dbReference>
<name>A0ABS3W5H5_9BACL</name>
<comment type="caution">
    <text evidence="1">The sequence shown here is derived from an EMBL/GenBank/DDBJ whole genome shotgun (WGS) entry which is preliminary data.</text>
</comment>
<protein>
    <submittedName>
        <fullName evidence="1">Uncharacterized protein</fullName>
    </submittedName>
</protein>
<accession>A0ABS3W5H5</accession>
<organism evidence="1 2">
    <name type="scientific">Paenibacillus artemisiicola</name>
    <dbReference type="NCBI Taxonomy" id="1172618"/>
    <lineage>
        <taxon>Bacteria</taxon>
        <taxon>Bacillati</taxon>
        <taxon>Bacillota</taxon>
        <taxon>Bacilli</taxon>
        <taxon>Bacillales</taxon>
        <taxon>Paenibacillaceae</taxon>
        <taxon>Paenibacillus</taxon>
    </lineage>
</organism>